<comment type="catalytic activity">
    <reaction evidence="8">
        <text>L-cystine(out) + H(+)(out) = L-cystine(in) + H(+)(in)</text>
        <dbReference type="Rhea" id="RHEA:66172"/>
        <dbReference type="ChEBI" id="CHEBI:15378"/>
        <dbReference type="ChEBI" id="CHEBI:35491"/>
    </reaction>
    <physiologicalReaction direction="left-to-right" evidence="8">
        <dbReference type="Rhea" id="RHEA:66173"/>
    </physiologicalReaction>
</comment>
<dbReference type="STRING" id="102285.A0A0R3TTC0"/>
<feature type="transmembrane region" description="Helical" evidence="9">
    <location>
        <begin position="231"/>
        <end position="252"/>
    </location>
</feature>
<keyword evidence="7 9" id="KW-0472">Membrane</keyword>
<name>A0A0R3TTC0_RODNA</name>
<protein>
    <submittedName>
        <fullName evidence="12">Cystinosin homolog</fullName>
    </submittedName>
</protein>
<dbReference type="GO" id="GO:0005774">
    <property type="term" value="C:vacuolar membrane"/>
    <property type="evidence" value="ECO:0007669"/>
    <property type="project" value="TreeGrafter"/>
</dbReference>
<evidence type="ECO:0000313" key="12">
    <source>
        <dbReference type="WBParaSite" id="HNAJ_0001094701-mRNA-1"/>
    </source>
</evidence>
<comment type="similarity">
    <text evidence="2">Belongs to the cystinosin family.</text>
</comment>
<keyword evidence="4 9" id="KW-0812">Transmembrane</keyword>
<evidence type="ECO:0000256" key="4">
    <source>
        <dbReference type="ARBA" id="ARBA00022692"/>
    </source>
</evidence>
<dbReference type="InterPro" id="IPR005282">
    <property type="entry name" value="LC_transporter"/>
</dbReference>
<feature type="transmembrane region" description="Helical" evidence="9">
    <location>
        <begin position="187"/>
        <end position="211"/>
    </location>
</feature>
<dbReference type="Proteomes" id="UP000278807">
    <property type="component" value="Unassembled WGS sequence"/>
</dbReference>
<evidence type="ECO:0000256" key="7">
    <source>
        <dbReference type="ARBA" id="ARBA00023136"/>
    </source>
</evidence>
<feature type="transmembrane region" description="Helical" evidence="9">
    <location>
        <begin position="154"/>
        <end position="175"/>
    </location>
</feature>
<feature type="transmembrane region" description="Helical" evidence="9">
    <location>
        <begin position="361"/>
        <end position="381"/>
    </location>
</feature>
<evidence type="ECO:0000256" key="3">
    <source>
        <dbReference type="ARBA" id="ARBA00022448"/>
    </source>
</evidence>
<evidence type="ECO:0000313" key="11">
    <source>
        <dbReference type="Proteomes" id="UP000278807"/>
    </source>
</evidence>
<gene>
    <name evidence="10" type="ORF">HNAJ_LOCUS10941</name>
</gene>
<dbReference type="PANTHER" id="PTHR13131">
    <property type="entry name" value="CYSTINOSIN"/>
    <property type="match status" value="1"/>
</dbReference>
<dbReference type="AlphaFoldDB" id="A0A0R3TTC0"/>
<sequence>MVCNPCSARLITAEHMLMESKMFAARYDTTEQLRDGYKAIITGLKIIEKNPVINRKGKPSFSRPISNRTRFTFTYRDASGEYYITSKNLPINPLKSFTVEAGFNSTYEATIFTNKPGSLKLGITSASFNITYFDLIHASITVYRLKSLITLQQLVGWTYFLAWTLSFYPQIILNCRRKSVEGLSLDLIVLNVLGFLCYSIFNIGLYCIPMFQQEYFKIYPLGVIPVQLNDLFFSIHALIITLIVVIQCFCYGRGLQGVSTLCRIIASCMLIFMAFSTLLAALNFITWLSALYLFSYVKLLVTLIKYVPQAILNCRRRSCVGWSLGNVIFDFIGGIFSIAQMFIIAYNCDDWGNVFGSPTKLGLGIVSVAFDVFFFVQHHIYKQQPNVPIQRDSVREGGHEIETPLLGGEDFENDAS</sequence>
<dbReference type="GO" id="GO:0012505">
    <property type="term" value="C:endomembrane system"/>
    <property type="evidence" value="ECO:0007669"/>
    <property type="project" value="UniProtKB-SubCell"/>
</dbReference>
<evidence type="ECO:0000256" key="1">
    <source>
        <dbReference type="ARBA" id="ARBA00004127"/>
    </source>
</evidence>
<evidence type="ECO:0000256" key="8">
    <source>
        <dbReference type="ARBA" id="ARBA00048473"/>
    </source>
</evidence>
<dbReference type="PANTHER" id="PTHR13131:SF5">
    <property type="entry name" value="CYSTINOSIN"/>
    <property type="match status" value="1"/>
</dbReference>
<evidence type="ECO:0000313" key="10">
    <source>
        <dbReference type="EMBL" id="VDO09152.1"/>
    </source>
</evidence>
<dbReference type="InterPro" id="IPR006603">
    <property type="entry name" value="PQ-loop_rpt"/>
</dbReference>
<keyword evidence="6 9" id="KW-1133">Transmembrane helix</keyword>
<reference evidence="10 11" key="2">
    <citation type="submission" date="2018-11" db="EMBL/GenBank/DDBJ databases">
        <authorList>
            <consortium name="Pathogen Informatics"/>
        </authorList>
    </citation>
    <scope>NUCLEOTIDE SEQUENCE [LARGE SCALE GENOMIC DNA]</scope>
</reference>
<organism evidence="12">
    <name type="scientific">Rodentolepis nana</name>
    <name type="common">Dwarf tapeworm</name>
    <name type="synonym">Hymenolepis nana</name>
    <dbReference type="NCBI Taxonomy" id="102285"/>
    <lineage>
        <taxon>Eukaryota</taxon>
        <taxon>Metazoa</taxon>
        <taxon>Spiralia</taxon>
        <taxon>Lophotrochozoa</taxon>
        <taxon>Platyhelminthes</taxon>
        <taxon>Cestoda</taxon>
        <taxon>Eucestoda</taxon>
        <taxon>Cyclophyllidea</taxon>
        <taxon>Hymenolepididae</taxon>
        <taxon>Rodentolepis</taxon>
    </lineage>
</organism>
<evidence type="ECO:0000256" key="6">
    <source>
        <dbReference type="ARBA" id="ARBA00022989"/>
    </source>
</evidence>
<feature type="transmembrane region" description="Helical" evidence="9">
    <location>
        <begin position="291"/>
        <end position="308"/>
    </location>
</feature>
<dbReference type="NCBIfam" id="TIGR00951">
    <property type="entry name" value="2A43"/>
    <property type="match status" value="1"/>
</dbReference>
<feature type="transmembrane region" description="Helical" evidence="9">
    <location>
        <begin position="264"/>
        <end position="285"/>
    </location>
</feature>
<keyword evidence="3" id="KW-0813">Transport</keyword>
<dbReference type="WBParaSite" id="HNAJ_0001094701-mRNA-1">
    <property type="protein sequence ID" value="HNAJ_0001094701-mRNA-1"/>
    <property type="gene ID" value="HNAJ_0001094701"/>
</dbReference>
<reference evidence="12" key="1">
    <citation type="submission" date="2017-02" db="UniProtKB">
        <authorList>
            <consortium name="WormBaseParasite"/>
        </authorList>
    </citation>
    <scope>IDENTIFICATION</scope>
</reference>
<dbReference type="EMBL" id="UZAE01013295">
    <property type="protein sequence ID" value="VDO09152.1"/>
    <property type="molecule type" value="Genomic_DNA"/>
</dbReference>
<comment type="subcellular location">
    <subcellularLocation>
        <location evidence="1">Endomembrane system</location>
        <topology evidence="1">Multi-pass membrane protein</topology>
    </subcellularLocation>
</comment>
<dbReference type="Pfam" id="PF04193">
    <property type="entry name" value="PQ-loop"/>
    <property type="match status" value="2"/>
</dbReference>
<evidence type="ECO:0000256" key="5">
    <source>
        <dbReference type="ARBA" id="ARBA00022737"/>
    </source>
</evidence>
<evidence type="ECO:0000256" key="2">
    <source>
        <dbReference type="ARBA" id="ARBA00006855"/>
    </source>
</evidence>
<dbReference type="GO" id="GO:0015184">
    <property type="term" value="F:L-cystine transmembrane transporter activity"/>
    <property type="evidence" value="ECO:0007669"/>
    <property type="project" value="TreeGrafter"/>
</dbReference>
<proteinExistence type="inferred from homology"/>
<dbReference type="SMART" id="SM00679">
    <property type="entry name" value="CTNS"/>
    <property type="match status" value="2"/>
</dbReference>
<feature type="transmembrane region" description="Helical" evidence="9">
    <location>
        <begin position="320"/>
        <end position="346"/>
    </location>
</feature>
<dbReference type="OrthoDB" id="75720at2759"/>
<keyword evidence="11" id="KW-1185">Reference proteome</keyword>
<dbReference type="Gene3D" id="1.20.1280.290">
    <property type="match status" value="1"/>
</dbReference>
<evidence type="ECO:0000256" key="9">
    <source>
        <dbReference type="SAM" id="Phobius"/>
    </source>
</evidence>
<accession>A0A0R3TTC0</accession>
<keyword evidence="5" id="KW-0677">Repeat</keyword>